<dbReference type="EMBL" id="CADILN010000005">
    <property type="protein sequence ID" value="CAB4050207.1"/>
    <property type="molecule type" value="Genomic_DNA"/>
</dbReference>
<evidence type="ECO:0000313" key="2">
    <source>
        <dbReference type="Proteomes" id="UP000494102"/>
    </source>
</evidence>
<accession>A0A6J5K987</accession>
<dbReference type="RefSeq" id="WP_274517982.1">
    <property type="nucleotide sequence ID" value="NZ_CADILN010000005.1"/>
</dbReference>
<dbReference type="AlphaFoldDB" id="A0A6J5K987"/>
<sequence length="40" mass="4574">MQHEVVYVVDEASARQDDLAYVIDEGNEAEWSDDVAYVIE</sequence>
<proteinExistence type="predicted"/>
<dbReference type="GeneID" id="84320075"/>
<protein>
    <submittedName>
        <fullName evidence="1">Uncharacterized protein</fullName>
    </submittedName>
</protein>
<dbReference type="Proteomes" id="UP000494102">
    <property type="component" value="Unassembled WGS sequence"/>
</dbReference>
<reference evidence="1 2" key="1">
    <citation type="submission" date="2020-04" db="EMBL/GenBank/DDBJ databases">
        <authorList>
            <person name="De Canck E."/>
        </authorList>
    </citation>
    <scope>NUCLEOTIDE SEQUENCE [LARGE SCALE GENOMIC DNA]</scope>
    <source>
        <strain evidence="1 2">LMG 9964</strain>
    </source>
</reference>
<gene>
    <name evidence="1" type="ORF">LMG9964_03872</name>
</gene>
<name>A0A6J5K987_9BURK</name>
<organism evidence="1 2">
    <name type="scientific">Paraburkholderia phenoliruptrix</name>
    <dbReference type="NCBI Taxonomy" id="252970"/>
    <lineage>
        <taxon>Bacteria</taxon>
        <taxon>Pseudomonadati</taxon>
        <taxon>Pseudomonadota</taxon>
        <taxon>Betaproteobacteria</taxon>
        <taxon>Burkholderiales</taxon>
        <taxon>Burkholderiaceae</taxon>
        <taxon>Paraburkholderia</taxon>
    </lineage>
</organism>
<evidence type="ECO:0000313" key="1">
    <source>
        <dbReference type="EMBL" id="CAB4050207.1"/>
    </source>
</evidence>